<feature type="compositionally biased region" description="Low complexity" evidence="3">
    <location>
        <begin position="401"/>
        <end position="410"/>
    </location>
</feature>
<evidence type="ECO:0000259" key="4">
    <source>
        <dbReference type="PROSITE" id="PS52004"/>
    </source>
</evidence>
<evidence type="ECO:0000256" key="3">
    <source>
        <dbReference type="SAM" id="MobiDB-lite"/>
    </source>
</evidence>
<dbReference type="EMBL" id="GG657754">
    <property type="protein sequence ID" value="EFL28723.1"/>
    <property type="molecule type" value="Genomic_DNA"/>
</dbReference>
<feature type="compositionally biased region" description="Basic residues" evidence="3">
    <location>
        <begin position="293"/>
        <end position="317"/>
    </location>
</feature>
<feature type="non-terminal residue" evidence="5">
    <location>
        <position position="1"/>
    </location>
</feature>
<feature type="compositionally biased region" description="Basic residues" evidence="3">
    <location>
        <begin position="516"/>
        <end position="532"/>
    </location>
</feature>
<proteinExistence type="predicted"/>
<dbReference type="AlphaFoldDB" id="D9W7E3"/>
<dbReference type="InterPro" id="IPR018201">
    <property type="entry name" value="Ketoacyl_synth_AS"/>
</dbReference>
<sequence length="770" mass="81427">DPIAIVGMACRYPGGVGSPEELWRLVSEGVDAIGEFPGDRGWDLAGLFDPDPDHPGTNYAREGGFLYDAARFDAEFFGISPREALATDPQQRLLLETAWQAFENAGIDPVTLRGSQTAVITGVMYDDYGSRFLGRTPEGVEGRLMTGSTPSIASGRVAFTFGLEGPAVTVDTACSSSLVAMHLAAQALRQGECALALAGGVTVMATPPHLRGVLAAARTRRRRPLQAVRGGGRRHGLGRGHRTARPGTPVGRPAQRTPRACPVPGLGRQPGRCLQRPDRPQRTLAAAGDPAGARHRPPHPGRRRRGGGPRHRHHARRPDRGAGAARHLRPGAGRRATAVARLHQVEHRPHPGRRRGRGRHQDGDGDAARTAPRLPAPRRTEPARGVGGRCTAADGGGGMAARGAAPPGRRLLFRHQRHQRPCDPRTGAGTARRAGTTRGAGARRPPGRGALGAVRTGRDGAARAGPGAGRPPRHRSRGQARRGGLVADQDPYALRSSGRGRRREPGGAAGRGGGARGRRNTPGRCAVRHRLGPARGRSGAGVPGTGIAVAGDGGRTARRLPGVRGAGGRLRTGPGPLCRLVAHRCAARHRRCRRAEPRRCGAAGAVGGHGVPGRRMGRSWCETRRRRGTQPGRDRRRLRGRGTLAGRRRPRRGPAQPGLAAPGGRRGDGLPRRGPGTGRPAARRPGRARGRGGGGSRLRTRVQLTASGDGLPQRCPRTADQLLPTWDEHATDVVVASRTTDPCRRWYLVPPEQVDAPRARPAVTVVGGPR</sequence>
<evidence type="ECO:0000313" key="6">
    <source>
        <dbReference type="Proteomes" id="UP000003963"/>
    </source>
</evidence>
<feature type="compositionally biased region" description="Basic residues" evidence="3">
    <location>
        <begin position="681"/>
        <end position="690"/>
    </location>
</feature>
<accession>D9W7E3</accession>
<feature type="compositionally biased region" description="Low complexity" evidence="3">
    <location>
        <begin position="653"/>
        <end position="663"/>
    </location>
</feature>
<feature type="compositionally biased region" description="Basic residues" evidence="3">
    <location>
        <begin position="471"/>
        <end position="480"/>
    </location>
</feature>
<feature type="region of interest" description="Disordered" evidence="3">
    <location>
        <begin position="221"/>
        <end position="568"/>
    </location>
</feature>
<dbReference type="InterPro" id="IPR016039">
    <property type="entry name" value="Thiolase-like"/>
</dbReference>
<feature type="compositionally biased region" description="Basic residues" evidence="3">
    <location>
        <begin position="231"/>
        <end position="244"/>
    </location>
</feature>
<dbReference type="PANTHER" id="PTHR43775:SF51">
    <property type="entry name" value="INACTIVE PHENOLPHTHIOCEROL SYNTHESIS POLYKETIDE SYNTHASE TYPE I PKS1-RELATED"/>
    <property type="match status" value="1"/>
</dbReference>
<evidence type="ECO:0000313" key="5">
    <source>
        <dbReference type="EMBL" id="EFL28723.1"/>
    </source>
</evidence>
<dbReference type="CDD" id="cd00833">
    <property type="entry name" value="PKS"/>
    <property type="match status" value="1"/>
</dbReference>
<protein>
    <submittedName>
        <fullName evidence="5">Polyketide synthase Pks7</fullName>
    </submittedName>
</protein>
<feature type="compositionally biased region" description="Low complexity" evidence="3">
    <location>
        <begin position="424"/>
        <end position="455"/>
    </location>
</feature>
<reference evidence="5 6" key="1">
    <citation type="submission" date="2009-02" db="EMBL/GenBank/DDBJ databases">
        <title>Annotation of Streptomyces hygroscopicus strain ATCC 53653.</title>
        <authorList>
            <consortium name="The Broad Institute Genome Sequencing Platform"/>
            <consortium name="Broad Institute Microbial Sequencing Center"/>
            <person name="Fischbach M."/>
            <person name="Godfrey P."/>
            <person name="Ward D."/>
            <person name="Young S."/>
            <person name="Zeng Q."/>
            <person name="Koehrsen M."/>
            <person name="Alvarado L."/>
            <person name="Berlin A.M."/>
            <person name="Bochicchio J."/>
            <person name="Borenstein D."/>
            <person name="Chapman S.B."/>
            <person name="Chen Z."/>
            <person name="Engels R."/>
            <person name="Freedman E."/>
            <person name="Gellesch M."/>
            <person name="Goldberg J."/>
            <person name="Griggs A."/>
            <person name="Gujja S."/>
            <person name="Heilman E.R."/>
            <person name="Heiman D.I."/>
            <person name="Hepburn T.A."/>
            <person name="Howarth C."/>
            <person name="Jen D."/>
            <person name="Larson L."/>
            <person name="Lewis B."/>
            <person name="Mehta T."/>
            <person name="Park D."/>
            <person name="Pearson M."/>
            <person name="Richards J."/>
            <person name="Roberts A."/>
            <person name="Saif S."/>
            <person name="Shea T.D."/>
            <person name="Shenoy N."/>
            <person name="Sisk P."/>
            <person name="Stolte C."/>
            <person name="Sykes S.N."/>
            <person name="Thomson T."/>
            <person name="Walk T."/>
            <person name="White J."/>
            <person name="Yandava C."/>
            <person name="Straight P."/>
            <person name="Clardy J."/>
            <person name="Hung D."/>
            <person name="Kolter R."/>
            <person name="Mekalanos J."/>
            <person name="Walker S."/>
            <person name="Walsh C.T."/>
            <person name="Wieland-Brown L.C."/>
            <person name="Haas B."/>
            <person name="Nusbaum C."/>
            <person name="Birren B."/>
        </authorList>
    </citation>
    <scope>NUCLEOTIDE SEQUENCE [LARGE SCALE GENOMIC DNA]</scope>
    <source>
        <strain evidence="5 6">ATCC 53653</strain>
    </source>
</reference>
<dbReference type="GO" id="GO:0004315">
    <property type="term" value="F:3-oxoacyl-[acyl-carrier-protein] synthase activity"/>
    <property type="evidence" value="ECO:0007669"/>
    <property type="project" value="InterPro"/>
</dbReference>
<dbReference type="InterPro" id="IPR014030">
    <property type="entry name" value="Ketoacyl_synth_N"/>
</dbReference>
<feature type="domain" description="Ketosynthase family 3 (KS3)" evidence="4">
    <location>
        <begin position="1"/>
        <end position="445"/>
    </location>
</feature>
<dbReference type="SMART" id="SM00825">
    <property type="entry name" value="PKS_KS"/>
    <property type="match status" value="1"/>
</dbReference>
<dbReference type="Pfam" id="PF00109">
    <property type="entry name" value="ketoacyl-synt"/>
    <property type="match status" value="1"/>
</dbReference>
<dbReference type="SUPFAM" id="SSF53901">
    <property type="entry name" value="Thiolase-like"/>
    <property type="match status" value="1"/>
</dbReference>
<evidence type="ECO:0000256" key="1">
    <source>
        <dbReference type="ARBA" id="ARBA00022679"/>
    </source>
</evidence>
<gene>
    <name evidence="5" type="ORF">SSOG_08437</name>
</gene>
<dbReference type="GO" id="GO:0006633">
    <property type="term" value="P:fatty acid biosynthetic process"/>
    <property type="evidence" value="ECO:0007669"/>
    <property type="project" value="InterPro"/>
</dbReference>
<dbReference type="PANTHER" id="PTHR43775">
    <property type="entry name" value="FATTY ACID SYNTHASE"/>
    <property type="match status" value="1"/>
</dbReference>
<keyword evidence="1" id="KW-0808">Transferase</keyword>
<name>D9W7E3_9ACTN</name>
<organism evidence="5 6">
    <name type="scientific">Streptomyces himastatinicus ATCC 53653</name>
    <dbReference type="NCBI Taxonomy" id="457427"/>
    <lineage>
        <taxon>Bacteria</taxon>
        <taxon>Bacillati</taxon>
        <taxon>Actinomycetota</taxon>
        <taxon>Actinomycetes</taxon>
        <taxon>Kitasatosporales</taxon>
        <taxon>Streptomycetaceae</taxon>
        <taxon>Streptomyces</taxon>
        <taxon>Streptomyces violaceusniger group</taxon>
    </lineage>
</organism>
<dbReference type="GO" id="GO:0004312">
    <property type="term" value="F:fatty acid synthase activity"/>
    <property type="evidence" value="ECO:0007669"/>
    <property type="project" value="TreeGrafter"/>
</dbReference>
<dbReference type="PROSITE" id="PS00606">
    <property type="entry name" value="KS3_1"/>
    <property type="match status" value="1"/>
</dbReference>
<evidence type="ECO:0000256" key="2">
    <source>
        <dbReference type="ARBA" id="ARBA00023268"/>
    </source>
</evidence>
<dbReference type="STRING" id="457427.SSOG_08437"/>
<feature type="region of interest" description="Disordered" evidence="3">
    <location>
        <begin position="601"/>
        <end position="700"/>
    </location>
</feature>
<dbReference type="Gene3D" id="3.40.47.10">
    <property type="match status" value="1"/>
</dbReference>
<dbReference type="HOGENOM" id="CLU_363144_0_0_11"/>
<dbReference type="InterPro" id="IPR020841">
    <property type="entry name" value="PKS_Beta-ketoAc_synthase_dom"/>
</dbReference>
<feature type="compositionally biased region" description="Basic residues" evidence="3">
    <location>
        <begin position="624"/>
        <end position="652"/>
    </location>
</feature>
<dbReference type="Proteomes" id="UP000003963">
    <property type="component" value="Unassembled WGS sequence"/>
</dbReference>
<dbReference type="InterPro" id="IPR050091">
    <property type="entry name" value="PKS_NRPS_Biosynth_Enz"/>
</dbReference>
<keyword evidence="2" id="KW-0511">Multifunctional enzyme</keyword>
<keyword evidence="6" id="KW-1185">Reference proteome</keyword>
<dbReference type="PROSITE" id="PS52004">
    <property type="entry name" value="KS3_2"/>
    <property type="match status" value="1"/>
</dbReference>